<protein>
    <recommendedName>
        <fullName evidence="4">ATP-binding protein</fullName>
    </recommendedName>
</protein>
<evidence type="ECO:0008006" key="4">
    <source>
        <dbReference type="Google" id="ProtNLM"/>
    </source>
</evidence>
<feature type="region of interest" description="Disordered" evidence="1">
    <location>
        <begin position="41"/>
        <end position="80"/>
    </location>
</feature>
<dbReference type="OrthoDB" id="5483626at2"/>
<accession>A0A5C6X0I4</accession>
<dbReference type="Pfam" id="PF10923">
    <property type="entry name" value="BrxC_BrxD"/>
    <property type="match status" value="2"/>
</dbReference>
<organism evidence="2 3">
    <name type="scientific">Lujinxingia vulgaris</name>
    <dbReference type="NCBI Taxonomy" id="2600176"/>
    <lineage>
        <taxon>Bacteria</taxon>
        <taxon>Deltaproteobacteria</taxon>
        <taxon>Bradymonadales</taxon>
        <taxon>Lujinxingiaceae</taxon>
        <taxon>Lujinxingia</taxon>
    </lineage>
</organism>
<dbReference type="RefSeq" id="WP_146974949.1">
    <property type="nucleotide sequence ID" value="NZ_VOSL01000054.1"/>
</dbReference>
<proteinExistence type="predicted"/>
<dbReference type="EMBL" id="VOSL01000054">
    <property type="protein sequence ID" value="TXD34567.1"/>
    <property type="molecule type" value="Genomic_DNA"/>
</dbReference>
<comment type="caution">
    <text evidence="2">The sequence shown here is derived from an EMBL/GenBank/DDBJ whole genome shotgun (WGS) entry which is preliminary data.</text>
</comment>
<name>A0A5C6X0I4_9DELT</name>
<gene>
    <name evidence="2" type="ORF">FRC96_13185</name>
</gene>
<feature type="compositionally biased region" description="Low complexity" evidence="1">
    <location>
        <begin position="65"/>
        <end position="75"/>
    </location>
</feature>
<evidence type="ECO:0000256" key="1">
    <source>
        <dbReference type="SAM" id="MobiDB-lite"/>
    </source>
</evidence>
<reference evidence="2 3" key="1">
    <citation type="submission" date="2019-08" db="EMBL/GenBank/DDBJ databases">
        <title>Bradymonadales sp. TMQ2.</title>
        <authorList>
            <person name="Liang Q."/>
        </authorList>
    </citation>
    <scope>NUCLEOTIDE SEQUENCE [LARGE SCALE GENOMIC DNA]</scope>
    <source>
        <strain evidence="2 3">TMQ2</strain>
    </source>
</reference>
<feature type="compositionally biased region" description="Basic and acidic residues" evidence="1">
    <location>
        <begin position="44"/>
        <end position="54"/>
    </location>
</feature>
<dbReference type="InterPro" id="IPR021228">
    <property type="entry name" value="BrxD"/>
</dbReference>
<dbReference type="AlphaFoldDB" id="A0A5C6X0I4"/>
<evidence type="ECO:0000313" key="2">
    <source>
        <dbReference type="EMBL" id="TXD34567.1"/>
    </source>
</evidence>
<dbReference type="Proteomes" id="UP000321046">
    <property type="component" value="Unassembled WGS sequence"/>
</dbReference>
<sequence length="506" mass="55138">MIAEAEEVEHPVHGSGRLVGLRRNGRLALVHFETLPLPTLVPTRELRRPGERAPHPSSSANTSTDIDAPPGDDAPGPLPTTLQRYALEPTQADMALEAMRLGVVPAQGIEAFTVARDAAFASLNAALVEASGRGALRVIEGDYGAGKTHMLEWLGTRALSENFIIARVTLDADETSPAHPQRVYRAMMHTLRYPDRPDEVGLGLAPLLERAIISDGAREIFAVGERGHGTHLYLSAALTWLDALNAPALTVEPDLNSWRRAVLDWLEGHRTQSNLGLNEELSSAPGSHPWLYSLKDYRPWARIYAFILSGLATLARECGYSGLMVMVDEAERFALLSRENREHAAATLRALSSAALGDALTPHPSDATLELGGVGRLRELPCRFEPASGLGVVMALTPSYDDDPLLQGLFPPEARIELARPLPSDYAELARRVSAFYAEARNGLPLRPQQIDAIAQTIERLSARGTLGSMRQVMKTLVELLDVHRHFPERAAGVVDNLARVSHFDI</sequence>
<evidence type="ECO:0000313" key="3">
    <source>
        <dbReference type="Proteomes" id="UP000321046"/>
    </source>
</evidence>